<dbReference type="PROSITE" id="PS00552">
    <property type="entry name" value="HTH_MERR_1"/>
    <property type="match status" value="1"/>
</dbReference>
<dbReference type="InterPro" id="IPR000551">
    <property type="entry name" value="MerR-type_HTH_dom"/>
</dbReference>
<dbReference type="SMART" id="SM00422">
    <property type="entry name" value="HTH_MERR"/>
    <property type="match status" value="1"/>
</dbReference>
<dbReference type="OrthoDB" id="9800334at2"/>
<dbReference type="KEGG" id="lha:LHA_1901"/>
<dbReference type="Gene3D" id="1.10.1660.10">
    <property type="match status" value="1"/>
</dbReference>
<proteinExistence type="predicted"/>
<dbReference type="RefSeq" id="WP_052673652.1">
    <property type="nucleotide sequence ID" value="NZ_LN681225.1"/>
</dbReference>
<feature type="domain" description="HTH merR-type" evidence="4">
    <location>
        <begin position="7"/>
        <end position="76"/>
    </location>
</feature>
<dbReference type="PATRIC" id="fig|449.7.peg.2230"/>
<organism evidence="5 6">
    <name type="scientific">Legionella hackeliae</name>
    <dbReference type="NCBI Taxonomy" id="449"/>
    <lineage>
        <taxon>Bacteria</taxon>
        <taxon>Pseudomonadati</taxon>
        <taxon>Pseudomonadota</taxon>
        <taxon>Gammaproteobacteria</taxon>
        <taxon>Legionellales</taxon>
        <taxon>Legionellaceae</taxon>
        <taxon>Legionella</taxon>
    </lineage>
</organism>
<keyword evidence="1" id="KW-0805">Transcription regulation</keyword>
<reference evidence="6" key="1">
    <citation type="submission" date="2014-09" db="EMBL/GenBank/DDBJ databases">
        <authorList>
            <person name="Gomez-Valero L."/>
        </authorList>
    </citation>
    <scope>NUCLEOTIDE SEQUENCE [LARGE SCALE GENOMIC DNA]</scope>
    <source>
        <strain evidence="6">ATCC35250</strain>
    </source>
</reference>
<name>A0A0A8UQA3_LEGHA</name>
<dbReference type="SUPFAM" id="SSF46955">
    <property type="entry name" value="Putative DNA-binding domain"/>
    <property type="match status" value="1"/>
</dbReference>
<keyword evidence="2" id="KW-0238">DNA-binding</keyword>
<protein>
    <recommendedName>
        <fullName evidence="4">HTH merR-type domain-containing protein</fullName>
    </recommendedName>
</protein>
<gene>
    <name evidence="5" type="ORF">LHA_1901</name>
</gene>
<dbReference type="Pfam" id="PF13411">
    <property type="entry name" value="MerR_1"/>
    <property type="match status" value="1"/>
</dbReference>
<evidence type="ECO:0000256" key="2">
    <source>
        <dbReference type="ARBA" id="ARBA00023125"/>
    </source>
</evidence>
<evidence type="ECO:0000256" key="1">
    <source>
        <dbReference type="ARBA" id="ARBA00023015"/>
    </source>
</evidence>
<dbReference type="STRING" id="449.LHA_1901"/>
<evidence type="ECO:0000259" key="4">
    <source>
        <dbReference type="PROSITE" id="PS50937"/>
    </source>
</evidence>
<evidence type="ECO:0000313" key="5">
    <source>
        <dbReference type="EMBL" id="CEK10933.1"/>
    </source>
</evidence>
<keyword evidence="6" id="KW-1185">Reference proteome</keyword>
<dbReference type="AlphaFoldDB" id="A0A0A8UQA3"/>
<dbReference type="PANTHER" id="PTHR30204">
    <property type="entry name" value="REDOX-CYCLING DRUG-SENSING TRANSCRIPTIONAL ACTIVATOR SOXR"/>
    <property type="match status" value="1"/>
</dbReference>
<dbReference type="GO" id="GO:0003700">
    <property type="term" value="F:DNA-binding transcription factor activity"/>
    <property type="evidence" value="ECO:0007669"/>
    <property type="project" value="InterPro"/>
</dbReference>
<dbReference type="GO" id="GO:0003677">
    <property type="term" value="F:DNA binding"/>
    <property type="evidence" value="ECO:0007669"/>
    <property type="project" value="UniProtKB-KW"/>
</dbReference>
<keyword evidence="3" id="KW-0804">Transcription</keyword>
<accession>A0A0A8UQA3</accession>
<dbReference type="EMBL" id="LN681225">
    <property type="protein sequence ID" value="CEK10933.1"/>
    <property type="molecule type" value="Genomic_DNA"/>
</dbReference>
<evidence type="ECO:0000256" key="3">
    <source>
        <dbReference type="ARBA" id="ARBA00023163"/>
    </source>
</evidence>
<dbReference type="Proteomes" id="UP000032803">
    <property type="component" value="Chromosome I"/>
</dbReference>
<dbReference type="PANTHER" id="PTHR30204:SF67">
    <property type="entry name" value="HTH-TYPE TRANSCRIPTIONAL REGULATOR MLRA-RELATED"/>
    <property type="match status" value="1"/>
</dbReference>
<dbReference type="PROSITE" id="PS50937">
    <property type="entry name" value="HTH_MERR_2"/>
    <property type="match status" value="1"/>
</dbReference>
<dbReference type="CDD" id="cd01104">
    <property type="entry name" value="HTH_MlrA-CarA"/>
    <property type="match status" value="1"/>
</dbReference>
<dbReference type="InterPro" id="IPR009061">
    <property type="entry name" value="DNA-bd_dom_put_sf"/>
</dbReference>
<sequence>MDFNINYFPISYISAETGVNPVTLRAWERRYGLIHPKRTVKGHRLYSHDDVILIKQILFLMGKGHAVSKIKPLLYEDGGKIWHAIPVDGLQDTFQGIVNALEELDYKQVNAELNNLYSVYSVEQFADLVYPQLLQYLENEVWLGRACVSAQRALLLDLLEAKLYQNLYQTKKQPRKNSYLIVGFLPAGGQQKMANIHGLMIANILKDYDHKVDFLSSIETAAELFNLAKQFSAKTLVIFTTAENLVVKNILHDIKIRNITNMAVSLVSPRESLQQSLELWSLLPSSFIEIYGSLNRLT</sequence>
<evidence type="ECO:0000313" key="6">
    <source>
        <dbReference type="Proteomes" id="UP000032803"/>
    </source>
</evidence>
<dbReference type="InterPro" id="IPR047057">
    <property type="entry name" value="MerR_fam"/>
</dbReference>
<dbReference type="HOGENOM" id="CLU_933152_0_0_6"/>